<dbReference type="InterPro" id="IPR036397">
    <property type="entry name" value="RNaseH_sf"/>
</dbReference>
<dbReference type="EMBL" id="CH476732">
    <property type="protein sequence ID" value="EIE76888.1"/>
    <property type="molecule type" value="Genomic_DNA"/>
</dbReference>
<dbReference type="Gene3D" id="1.10.340.70">
    <property type="match status" value="1"/>
</dbReference>
<keyword evidence="1" id="KW-0511">Multifunctional enzyme</keyword>
<dbReference type="PANTHER" id="PTHR37984:SF5">
    <property type="entry name" value="PROTEIN NYNRIN-LIKE"/>
    <property type="match status" value="1"/>
</dbReference>
<proteinExistence type="predicted"/>
<evidence type="ECO:0000313" key="7">
    <source>
        <dbReference type="Proteomes" id="UP000009138"/>
    </source>
</evidence>
<reference evidence="6 7" key="1">
    <citation type="journal article" date="2009" name="PLoS Genet.">
        <title>Genomic analysis of the basal lineage fungus Rhizopus oryzae reveals a whole-genome duplication.</title>
        <authorList>
            <person name="Ma L.-J."/>
            <person name="Ibrahim A.S."/>
            <person name="Skory C."/>
            <person name="Grabherr M.G."/>
            <person name="Burger G."/>
            <person name="Butler M."/>
            <person name="Elias M."/>
            <person name="Idnurm A."/>
            <person name="Lang B.F."/>
            <person name="Sone T."/>
            <person name="Abe A."/>
            <person name="Calvo S.E."/>
            <person name="Corrochano L.M."/>
            <person name="Engels R."/>
            <person name="Fu J."/>
            <person name="Hansberg W."/>
            <person name="Kim J.-M."/>
            <person name="Kodira C.D."/>
            <person name="Koehrsen M.J."/>
            <person name="Liu B."/>
            <person name="Miranda-Saavedra D."/>
            <person name="O'Leary S."/>
            <person name="Ortiz-Castellanos L."/>
            <person name="Poulter R."/>
            <person name="Rodriguez-Romero J."/>
            <person name="Ruiz-Herrera J."/>
            <person name="Shen Y.-Q."/>
            <person name="Zeng Q."/>
            <person name="Galagan J."/>
            <person name="Birren B.W."/>
            <person name="Cuomo C.A."/>
            <person name="Wickes B.L."/>
        </authorList>
    </citation>
    <scope>NUCLEOTIDE SEQUENCE [LARGE SCALE GENOMIC DNA]</scope>
    <source>
        <strain evidence="7">RA 99-880 / ATCC MYA-4621 / FGSC 9543 / NRRL 43880</strain>
    </source>
</reference>
<dbReference type="InterPro" id="IPR050951">
    <property type="entry name" value="Retrovirus_Pol_polyprotein"/>
</dbReference>
<dbReference type="CDD" id="cd00024">
    <property type="entry name" value="CD_CSD"/>
    <property type="match status" value="1"/>
</dbReference>
<dbReference type="SUPFAM" id="SSF53098">
    <property type="entry name" value="Ribonuclease H-like"/>
    <property type="match status" value="1"/>
</dbReference>
<dbReference type="InterPro" id="IPR000953">
    <property type="entry name" value="Chromo/chromo_shadow_dom"/>
</dbReference>
<dbReference type="RefSeq" id="XP_067512284.1">
    <property type="nucleotide sequence ID" value="XM_067656183.1"/>
</dbReference>
<dbReference type="eggNOG" id="KOG0017">
    <property type="taxonomic scope" value="Eukaryota"/>
</dbReference>
<dbReference type="FunFam" id="3.30.70.270:FF:000003">
    <property type="entry name" value="Transposon Ty3-G Gag-Pol polyprotein"/>
    <property type="match status" value="1"/>
</dbReference>
<dbReference type="OMA" id="IHIENEW"/>
<dbReference type="InterPro" id="IPR041588">
    <property type="entry name" value="Integrase_H2C2"/>
</dbReference>
<dbReference type="PROSITE" id="PS50013">
    <property type="entry name" value="CHROMO_2"/>
    <property type="match status" value="1"/>
</dbReference>
<dbReference type="Gene3D" id="3.10.10.10">
    <property type="entry name" value="HIV Type 1 Reverse Transcriptase, subunit A, domain 1"/>
    <property type="match status" value="1"/>
</dbReference>
<dbReference type="Pfam" id="PF00385">
    <property type="entry name" value="Chromo"/>
    <property type="match status" value="1"/>
</dbReference>
<dbReference type="VEuPathDB" id="FungiDB:RO3G_01592"/>
<organism evidence="6 7">
    <name type="scientific">Rhizopus delemar (strain RA 99-880 / ATCC MYA-4621 / FGSC 9543 / NRRL 43880)</name>
    <name type="common">Mucormycosis agent</name>
    <name type="synonym">Rhizopus arrhizus var. delemar</name>
    <dbReference type="NCBI Taxonomy" id="246409"/>
    <lineage>
        <taxon>Eukaryota</taxon>
        <taxon>Fungi</taxon>
        <taxon>Fungi incertae sedis</taxon>
        <taxon>Mucoromycota</taxon>
        <taxon>Mucoromycotina</taxon>
        <taxon>Mucoromycetes</taxon>
        <taxon>Mucorales</taxon>
        <taxon>Mucorineae</taxon>
        <taxon>Rhizopodaceae</taxon>
        <taxon>Rhizopus</taxon>
    </lineage>
</organism>
<dbReference type="SUPFAM" id="SSF54160">
    <property type="entry name" value="Chromo domain-like"/>
    <property type="match status" value="1"/>
</dbReference>
<evidence type="ECO:0000259" key="5">
    <source>
        <dbReference type="PROSITE" id="PS50994"/>
    </source>
</evidence>
<dbReference type="Gene3D" id="3.30.70.270">
    <property type="match status" value="2"/>
</dbReference>
<feature type="domain" description="Reverse transcriptase" evidence="4">
    <location>
        <begin position="1"/>
        <end position="102"/>
    </location>
</feature>
<dbReference type="Gene3D" id="3.30.420.10">
    <property type="entry name" value="Ribonuclease H-like superfamily/Ribonuclease H"/>
    <property type="match status" value="2"/>
</dbReference>
<gene>
    <name evidence="6" type="ORF">RO3G_01592</name>
</gene>
<dbReference type="OrthoDB" id="10267344at2759"/>
<evidence type="ECO:0000259" key="3">
    <source>
        <dbReference type="PROSITE" id="PS50013"/>
    </source>
</evidence>
<dbReference type="GO" id="GO:0015074">
    <property type="term" value="P:DNA integration"/>
    <property type="evidence" value="ECO:0007669"/>
    <property type="project" value="InterPro"/>
</dbReference>
<dbReference type="PANTHER" id="PTHR37984">
    <property type="entry name" value="PROTEIN CBG26694"/>
    <property type="match status" value="1"/>
</dbReference>
<evidence type="ECO:0000256" key="2">
    <source>
        <dbReference type="SAM" id="MobiDB-lite"/>
    </source>
</evidence>
<evidence type="ECO:0000256" key="1">
    <source>
        <dbReference type="ARBA" id="ARBA00023268"/>
    </source>
</evidence>
<accession>I1BL08</accession>
<dbReference type="SUPFAM" id="SSF56672">
    <property type="entry name" value="DNA/RNA polymerases"/>
    <property type="match status" value="1"/>
</dbReference>
<dbReference type="SMART" id="SM00298">
    <property type="entry name" value="CHROMO"/>
    <property type="match status" value="1"/>
</dbReference>
<dbReference type="FunFam" id="3.30.70.270:FF:000020">
    <property type="entry name" value="Transposon Tf2-6 polyprotein-like Protein"/>
    <property type="match status" value="1"/>
</dbReference>
<dbReference type="Pfam" id="PF17919">
    <property type="entry name" value="RT_RNaseH_2"/>
    <property type="match status" value="1"/>
</dbReference>
<dbReference type="CDD" id="cd01647">
    <property type="entry name" value="RT_LTR"/>
    <property type="match status" value="1"/>
</dbReference>
<feature type="compositionally biased region" description="Polar residues" evidence="2">
    <location>
        <begin position="695"/>
        <end position="705"/>
    </location>
</feature>
<dbReference type="AlphaFoldDB" id="I1BL08"/>
<feature type="domain" description="Integrase catalytic" evidence="5">
    <location>
        <begin position="356"/>
        <end position="435"/>
    </location>
</feature>
<dbReference type="PROSITE" id="PS50878">
    <property type="entry name" value="RT_POL"/>
    <property type="match status" value="1"/>
</dbReference>
<dbReference type="InterPro" id="IPR012337">
    <property type="entry name" value="RNaseH-like_sf"/>
</dbReference>
<protein>
    <recommendedName>
        <fullName evidence="8">Integrase catalytic domain-containing protein</fullName>
    </recommendedName>
</protein>
<dbReference type="Pfam" id="PF00665">
    <property type="entry name" value="rve"/>
    <property type="match status" value="1"/>
</dbReference>
<dbReference type="InterPro" id="IPR023780">
    <property type="entry name" value="Chromo_domain"/>
</dbReference>
<evidence type="ECO:0008006" key="8">
    <source>
        <dbReference type="Google" id="ProtNLM"/>
    </source>
</evidence>
<dbReference type="PROSITE" id="PS50994">
    <property type="entry name" value="INTEGRASE"/>
    <property type="match status" value="1"/>
</dbReference>
<feature type="compositionally biased region" description="Polar residues" evidence="2">
    <location>
        <begin position="718"/>
        <end position="735"/>
    </location>
</feature>
<dbReference type="InterPro" id="IPR041577">
    <property type="entry name" value="RT_RNaseH_2"/>
</dbReference>
<name>I1BL08_RHIO9</name>
<dbReference type="GO" id="GO:0003824">
    <property type="term" value="F:catalytic activity"/>
    <property type="evidence" value="ECO:0007669"/>
    <property type="project" value="UniProtKB-KW"/>
</dbReference>
<evidence type="ECO:0000313" key="6">
    <source>
        <dbReference type="EMBL" id="EIE76888.1"/>
    </source>
</evidence>
<dbReference type="InParanoid" id="I1BL08"/>
<feature type="domain" description="Chromo" evidence="3">
    <location>
        <begin position="625"/>
        <end position="683"/>
    </location>
</feature>
<dbReference type="InterPro" id="IPR043128">
    <property type="entry name" value="Rev_trsase/Diguanyl_cyclase"/>
</dbReference>
<evidence type="ECO:0000259" key="4">
    <source>
        <dbReference type="PROSITE" id="PS50878"/>
    </source>
</evidence>
<dbReference type="Pfam" id="PF17921">
    <property type="entry name" value="Integrase_H2C2"/>
    <property type="match status" value="1"/>
</dbReference>
<dbReference type="InterPro" id="IPR043502">
    <property type="entry name" value="DNA/RNA_pol_sf"/>
</dbReference>
<keyword evidence="7" id="KW-1185">Reference proteome</keyword>
<dbReference type="Gene3D" id="2.40.50.40">
    <property type="match status" value="1"/>
</dbReference>
<dbReference type="GeneID" id="93608564"/>
<sequence>MNEEHAHKLAFSWNSVQYIPVGTPFGLKHVSSVMQRTMSIALENISFAKCFVDDIVIASTSIEEHKQHLKQVIDKLTKVNLKLNPDKCTFFQRKINLLGFRISPKGVSLDLRKVANVQEFPVPKTGKDIMRYCGLINYFRPHIPKASALLAPLDALRNEKSLIKLWNDKHQQCFDNLKKVLLENVILSYPDMNQPFYVATDASNVGIGVILYQKINGKVYYISMIAKTLPKSELVHLPGVDNILPDTFSRLYEIEDPVNGLGGDKPHLLNRVAVKLPSEDKGEYMTPQDPEERKLLLLREHSKGHFDSDAIYHALKRKGINWSNLKNEAVELVKSCIPCQQFNIIKKGYNPLRPITATLPGDSWGIDLAGSMKTSLNGTNYLLIMVDIATRYCVLKSLPDKQSMTIVKALIDVFSHYGFPHVIQYDNGGEFLSSRANGVSERWVQTAVNAIKKQIEGAKADWDLYVPSTQLYLNGKHNEHTKTPPFTLMYGRNMNDFEDFSKEKNKAIKEEINKQLLLNIKRMTEIVFPAIYERTKIITNNQKEKFDASHKLITIPENSYVMVKVNIKTSKLDPNYEGLYKLKRITQGGSNVLEDEMGELLSKNYPPSALKLISQDEVISTNKFYQAEAILAHKKLKGKYLYKCIWKGYDKSDDTWEPASNFTDPKFITEYWQRVGIAPEDIKYRYDLQNNKGKSNNVKLINTSHTGKRKTRTELNENSHFSTTSSNKLNGNINSKRSRRY</sequence>
<dbReference type="Pfam" id="PF00078">
    <property type="entry name" value="RVT_1"/>
    <property type="match status" value="1"/>
</dbReference>
<dbReference type="STRING" id="246409.I1BL08"/>
<feature type="region of interest" description="Disordered" evidence="2">
    <location>
        <begin position="695"/>
        <end position="741"/>
    </location>
</feature>
<dbReference type="InterPro" id="IPR001584">
    <property type="entry name" value="Integrase_cat-core"/>
</dbReference>
<dbReference type="GO" id="GO:0003676">
    <property type="term" value="F:nucleic acid binding"/>
    <property type="evidence" value="ECO:0007669"/>
    <property type="project" value="InterPro"/>
</dbReference>
<dbReference type="InterPro" id="IPR016197">
    <property type="entry name" value="Chromo-like_dom_sf"/>
</dbReference>
<dbReference type="GO" id="GO:0005634">
    <property type="term" value="C:nucleus"/>
    <property type="evidence" value="ECO:0007669"/>
    <property type="project" value="UniProtKB-ARBA"/>
</dbReference>
<dbReference type="InterPro" id="IPR000477">
    <property type="entry name" value="RT_dom"/>
</dbReference>
<dbReference type="Proteomes" id="UP000009138">
    <property type="component" value="Unassembled WGS sequence"/>
</dbReference>